<evidence type="ECO:0000313" key="3">
    <source>
        <dbReference type="Proteomes" id="UP000193144"/>
    </source>
</evidence>
<dbReference type="AlphaFoldDB" id="A0A1Y1ZX33"/>
<proteinExistence type="predicted"/>
<reference evidence="2 3" key="1">
    <citation type="submission" date="2016-07" db="EMBL/GenBank/DDBJ databases">
        <title>Pervasive Adenine N6-methylation of Active Genes in Fungi.</title>
        <authorList>
            <consortium name="DOE Joint Genome Institute"/>
            <person name="Mondo S.J."/>
            <person name="Dannebaum R.O."/>
            <person name="Kuo R.C."/>
            <person name="Labutti K."/>
            <person name="Haridas S."/>
            <person name="Kuo A."/>
            <person name="Salamov A."/>
            <person name="Ahrendt S.R."/>
            <person name="Lipzen A."/>
            <person name="Sullivan W."/>
            <person name="Andreopoulos W.B."/>
            <person name="Clum A."/>
            <person name="Lindquist E."/>
            <person name="Daum C."/>
            <person name="Ramamoorthy G.K."/>
            <person name="Gryganskyi A."/>
            <person name="Culley D."/>
            <person name="Magnuson J.K."/>
            <person name="James T.Y."/>
            <person name="O'Malley M.A."/>
            <person name="Stajich J.E."/>
            <person name="Spatafora J.W."/>
            <person name="Visel A."/>
            <person name="Grigoriev I.V."/>
        </authorList>
    </citation>
    <scope>NUCLEOTIDE SEQUENCE [LARGE SCALE GENOMIC DNA]</scope>
    <source>
        <strain evidence="2 3">CBS 115471</strain>
    </source>
</reference>
<dbReference type="Proteomes" id="UP000193144">
    <property type="component" value="Unassembled WGS sequence"/>
</dbReference>
<feature type="chain" id="PRO_5013096016" evidence="1">
    <location>
        <begin position="24"/>
        <end position="238"/>
    </location>
</feature>
<evidence type="ECO:0000256" key="1">
    <source>
        <dbReference type="SAM" id="SignalP"/>
    </source>
</evidence>
<dbReference type="EMBL" id="MCFA01000034">
    <property type="protein sequence ID" value="ORY14335.1"/>
    <property type="molecule type" value="Genomic_DNA"/>
</dbReference>
<feature type="signal peptide" evidence="1">
    <location>
        <begin position="1"/>
        <end position="23"/>
    </location>
</feature>
<sequence length="238" mass="25396">MRYINSLITLFPTVLLAVPTSHSGDGTAELKNLLIPNEKGELVYATPAQIAARSTSRTLSKRDDCSDKLYNGVVDISKPCYQYCERAVTEIVGDPVKVSADIKCDVATCGITHSDAVTITEGFTITLGGSSPAGPEGNAILTGSASFSWSRAETTTDAYTFAPVKGDVGHLVFRPRLRQSCGVFQAWSQWSSDDGFEVLCNEPITEDGNACGRSPMKLGSGRADGEFTFCRTDTGEGC</sequence>
<accession>A0A1Y1ZX33</accession>
<keyword evidence="1" id="KW-0732">Signal</keyword>
<dbReference type="OrthoDB" id="4732412at2759"/>
<gene>
    <name evidence="2" type="ORF">BCR34DRAFT_238994</name>
</gene>
<comment type="caution">
    <text evidence="2">The sequence shown here is derived from an EMBL/GenBank/DDBJ whole genome shotgun (WGS) entry which is preliminary data.</text>
</comment>
<name>A0A1Y1ZX33_9PLEO</name>
<evidence type="ECO:0000313" key="2">
    <source>
        <dbReference type="EMBL" id="ORY14335.1"/>
    </source>
</evidence>
<organism evidence="2 3">
    <name type="scientific">Clohesyomyces aquaticus</name>
    <dbReference type="NCBI Taxonomy" id="1231657"/>
    <lineage>
        <taxon>Eukaryota</taxon>
        <taxon>Fungi</taxon>
        <taxon>Dikarya</taxon>
        <taxon>Ascomycota</taxon>
        <taxon>Pezizomycotina</taxon>
        <taxon>Dothideomycetes</taxon>
        <taxon>Pleosporomycetidae</taxon>
        <taxon>Pleosporales</taxon>
        <taxon>Lindgomycetaceae</taxon>
        <taxon>Clohesyomyces</taxon>
    </lineage>
</organism>
<keyword evidence="3" id="KW-1185">Reference proteome</keyword>
<protein>
    <submittedName>
        <fullName evidence="2">Uncharacterized protein</fullName>
    </submittedName>
</protein>